<dbReference type="InterPro" id="IPR039261">
    <property type="entry name" value="FNR_nucleotide-bd"/>
</dbReference>
<dbReference type="AlphaFoldDB" id="A0A017T5K9"/>
<dbReference type="SUPFAM" id="SSF63380">
    <property type="entry name" value="Riboflavin synthase domain-like"/>
    <property type="match status" value="1"/>
</dbReference>
<keyword evidence="4" id="KW-1185">Reference proteome</keyword>
<accession>A0A017T5K9</accession>
<dbReference type="GO" id="GO:0016491">
    <property type="term" value="F:oxidoreductase activity"/>
    <property type="evidence" value="ECO:0007669"/>
    <property type="project" value="InterPro"/>
</dbReference>
<dbReference type="InterPro" id="IPR017927">
    <property type="entry name" value="FAD-bd_FR_type"/>
</dbReference>
<dbReference type="OrthoDB" id="9814826at2"/>
<proteinExistence type="inferred from homology"/>
<dbReference type="Pfam" id="PF04954">
    <property type="entry name" value="SIP"/>
    <property type="match status" value="1"/>
</dbReference>
<dbReference type="Gene3D" id="3.40.50.80">
    <property type="entry name" value="Nucleotide-binding domain of ferredoxin-NADP reductase (FNR) module"/>
    <property type="match status" value="1"/>
</dbReference>
<organism evidence="3 4">
    <name type="scientific">Chondromyces apiculatus DSM 436</name>
    <dbReference type="NCBI Taxonomy" id="1192034"/>
    <lineage>
        <taxon>Bacteria</taxon>
        <taxon>Pseudomonadati</taxon>
        <taxon>Myxococcota</taxon>
        <taxon>Polyangia</taxon>
        <taxon>Polyangiales</taxon>
        <taxon>Polyangiaceae</taxon>
        <taxon>Chondromyces</taxon>
    </lineage>
</organism>
<dbReference type="InterPro" id="IPR013113">
    <property type="entry name" value="SIP_FAD-bd"/>
</dbReference>
<dbReference type="InterPro" id="IPR017938">
    <property type="entry name" value="Riboflavin_synthase-like_b-brl"/>
</dbReference>
<dbReference type="Proteomes" id="UP000019678">
    <property type="component" value="Unassembled WGS sequence"/>
</dbReference>
<comment type="similarity">
    <text evidence="1">Belongs to the SIP oxidoreductase family.</text>
</comment>
<dbReference type="InterPro" id="IPR039374">
    <property type="entry name" value="SIP_fam"/>
</dbReference>
<evidence type="ECO:0000259" key="2">
    <source>
        <dbReference type="PROSITE" id="PS51384"/>
    </source>
</evidence>
<reference evidence="3 4" key="1">
    <citation type="submission" date="2013-05" db="EMBL/GenBank/DDBJ databases">
        <title>Genome assembly of Chondromyces apiculatus DSM 436.</title>
        <authorList>
            <person name="Sharma G."/>
            <person name="Khatri I."/>
            <person name="Kaur C."/>
            <person name="Mayilraj S."/>
            <person name="Subramanian S."/>
        </authorList>
    </citation>
    <scope>NUCLEOTIDE SEQUENCE [LARGE SCALE GENOMIC DNA]</scope>
    <source>
        <strain evidence="3 4">DSM 436</strain>
    </source>
</reference>
<evidence type="ECO:0000313" key="3">
    <source>
        <dbReference type="EMBL" id="EYF03866.1"/>
    </source>
</evidence>
<dbReference type="CDD" id="cd06193">
    <property type="entry name" value="siderophore_interacting"/>
    <property type="match status" value="1"/>
</dbReference>
<dbReference type="PANTHER" id="PTHR30157:SF0">
    <property type="entry name" value="NADPH-DEPENDENT FERRIC-CHELATE REDUCTASE"/>
    <property type="match status" value="1"/>
</dbReference>
<dbReference type="Gene3D" id="2.40.30.10">
    <property type="entry name" value="Translation factors"/>
    <property type="match status" value="1"/>
</dbReference>
<comment type="caution">
    <text evidence="3">The sequence shown here is derived from an EMBL/GenBank/DDBJ whole genome shotgun (WGS) entry which is preliminary data.</text>
</comment>
<protein>
    <submittedName>
        <fullName evidence="3">Iron-chelator utilization protein</fullName>
    </submittedName>
</protein>
<dbReference type="PROSITE" id="PS51384">
    <property type="entry name" value="FAD_FR"/>
    <property type="match status" value="1"/>
</dbReference>
<dbReference type="RefSeq" id="WP_044245197.1">
    <property type="nucleotide sequence ID" value="NZ_ASRX01000041.1"/>
</dbReference>
<dbReference type="EMBL" id="ASRX01000041">
    <property type="protein sequence ID" value="EYF03866.1"/>
    <property type="molecule type" value="Genomic_DNA"/>
</dbReference>
<dbReference type="InterPro" id="IPR007037">
    <property type="entry name" value="SIP_rossman_dom"/>
</dbReference>
<evidence type="ECO:0000313" key="4">
    <source>
        <dbReference type="Proteomes" id="UP000019678"/>
    </source>
</evidence>
<evidence type="ECO:0000256" key="1">
    <source>
        <dbReference type="ARBA" id="ARBA00035644"/>
    </source>
</evidence>
<name>A0A017T5K9_9BACT</name>
<dbReference type="Pfam" id="PF08021">
    <property type="entry name" value="FAD_binding_9"/>
    <property type="match status" value="1"/>
</dbReference>
<dbReference type="PANTHER" id="PTHR30157">
    <property type="entry name" value="FERRIC REDUCTASE, NADPH-DEPENDENT"/>
    <property type="match status" value="1"/>
</dbReference>
<dbReference type="eggNOG" id="COG2375">
    <property type="taxonomic scope" value="Bacteria"/>
</dbReference>
<dbReference type="STRING" id="1192034.CAP_5130"/>
<sequence>MSQSERVFRRGPFPVKFRILEVRRVTQITPHMARVTLGGADLEGFHSDAPDDHVKVAIPAEGEVEVPVPTLGPGGLTFPEGKPRPVLRDYTPRRHDPAAGELDIDFVIHGDGPATRWAASAKPGHRLGVGGPRGSLIVAADFDWYLLVGDESALPAIGRRLEELPAGARAQVFVEVADAAEEQRFETKAEVQLTYLHRNGAEAGATDLLEAAVRGASFPGGDGFAWVAGESGTVRRIRDYLREERGLSKDWMRTSGYWKRGVAGHHD</sequence>
<gene>
    <name evidence="3" type="ORF">CAP_5130</name>
</gene>
<feature type="domain" description="FAD-binding FR-type" evidence="2">
    <location>
        <begin position="12"/>
        <end position="139"/>
    </location>
</feature>